<dbReference type="EMBL" id="CP127295">
    <property type="protein sequence ID" value="WIX98174.1"/>
    <property type="molecule type" value="Genomic_DNA"/>
</dbReference>
<dbReference type="AlphaFoldDB" id="A0A9Y2JGQ1"/>
<sequence length="267" mass="29752">MAREQLVRMSEEGVAPMEARPSFTIAEGLADIRRRQDSRTVKYRNAKFLSVTVPVDRDRCDRLLPAGVRMAEDSTALLFVADYPWTNFNSVYREAAIFLNVKHGPFRAAHCPWIVVDDDTAMIGGRETLGFPKKIAEIDWEEAGDSVHATVRRRGVELLRLHGTKGGPRSSLPPIFNQPFRNVLGTLGLSVPRLVTFKTTDEPRELRAAEVELAVGGSFTDPLDTIVSGPPLEGHFRRVDMRVGRLPLPVGLVSPTYLLRTHPMRAS</sequence>
<dbReference type="InterPro" id="IPR023375">
    <property type="entry name" value="ADC_dom_sf"/>
</dbReference>
<dbReference type="Pfam" id="PF06314">
    <property type="entry name" value="ADC"/>
    <property type="match status" value="1"/>
</dbReference>
<dbReference type="KEGG" id="amog:QRX60_29360"/>
<keyword evidence="2" id="KW-1185">Reference proteome</keyword>
<accession>A0A9Y2JGQ1</accession>
<dbReference type="RefSeq" id="WP_285994659.1">
    <property type="nucleotide sequence ID" value="NZ_CP127295.1"/>
</dbReference>
<name>A0A9Y2JGQ1_9PSEU</name>
<dbReference type="Proteomes" id="UP001239397">
    <property type="component" value="Chromosome"/>
</dbReference>
<dbReference type="InterPro" id="IPR010451">
    <property type="entry name" value="Acetoacetate_decarboxylase"/>
</dbReference>
<protein>
    <submittedName>
        <fullName evidence="1">Acetoacetate decarboxylase family protein</fullName>
    </submittedName>
</protein>
<dbReference type="Gene3D" id="2.40.400.10">
    <property type="entry name" value="Acetoacetate decarboxylase-like"/>
    <property type="match status" value="1"/>
</dbReference>
<proteinExistence type="predicted"/>
<reference evidence="1 2" key="1">
    <citation type="submission" date="2023-06" db="EMBL/GenBank/DDBJ databases">
        <authorList>
            <person name="Oyuntsetseg B."/>
            <person name="Kim S.B."/>
        </authorList>
    </citation>
    <scope>NUCLEOTIDE SEQUENCE [LARGE SCALE GENOMIC DNA]</scope>
    <source>
        <strain evidence="1 2">4-36</strain>
    </source>
</reference>
<organism evidence="1 2">
    <name type="scientific">Amycolatopsis mongoliensis</name>
    <dbReference type="NCBI Taxonomy" id="715475"/>
    <lineage>
        <taxon>Bacteria</taxon>
        <taxon>Bacillati</taxon>
        <taxon>Actinomycetota</taxon>
        <taxon>Actinomycetes</taxon>
        <taxon>Pseudonocardiales</taxon>
        <taxon>Pseudonocardiaceae</taxon>
        <taxon>Amycolatopsis</taxon>
    </lineage>
</organism>
<dbReference type="GO" id="GO:0016829">
    <property type="term" value="F:lyase activity"/>
    <property type="evidence" value="ECO:0007669"/>
    <property type="project" value="InterPro"/>
</dbReference>
<evidence type="ECO:0000313" key="2">
    <source>
        <dbReference type="Proteomes" id="UP001239397"/>
    </source>
</evidence>
<gene>
    <name evidence="1" type="ORF">QRX60_29360</name>
</gene>
<dbReference type="SUPFAM" id="SSF160104">
    <property type="entry name" value="Acetoacetate decarboxylase-like"/>
    <property type="match status" value="1"/>
</dbReference>
<evidence type="ECO:0000313" key="1">
    <source>
        <dbReference type="EMBL" id="WIX98174.1"/>
    </source>
</evidence>